<dbReference type="GO" id="GO:0016763">
    <property type="term" value="F:pentosyltransferase activity"/>
    <property type="evidence" value="ECO:0007669"/>
    <property type="project" value="InterPro"/>
</dbReference>
<dbReference type="RefSeq" id="WP_136826718.1">
    <property type="nucleotide sequence ID" value="NZ_SWBP01000004.1"/>
</dbReference>
<evidence type="ECO:0000259" key="12">
    <source>
        <dbReference type="Pfam" id="PF00912"/>
    </source>
</evidence>
<dbReference type="InterPro" id="IPR001264">
    <property type="entry name" value="Glyco_trans_51"/>
</dbReference>
<gene>
    <name evidence="11 13" type="primary">mtgA</name>
    <name evidence="13" type="ORF">FA046_11755</name>
</gene>
<keyword evidence="4 11" id="KW-0808">Transferase</keyword>
<keyword evidence="5 11" id="KW-0812">Transmembrane</keyword>
<evidence type="ECO:0000256" key="3">
    <source>
        <dbReference type="ARBA" id="ARBA00022676"/>
    </source>
</evidence>
<dbReference type="GO" id="GO:0009274">
    <property type="term" value="C:peptidoglycan-based cell wall"/>
    <property type="evidence" value="ECO:0007669"/>
    <property type="project" value="InterPro"/>
</dbReference>
<keyword evidence="7 11" id="KW-0573">Peptidoglycan synthesis</keyword>
<comment type="similarity">
    <text evidence="11">Belongs to the glycosyltransferase 51 family.</text>
</comment>
<keyword evidence="2" id="KW-0997">Cell inner membrane</keyword>
<keyword evidence="6 11" id="KW-0133">Cell shape</keyword>
<dbReference type="Pfam" id="PF00912">
    <property type="entry name" value="Transgly"/>
    <property type="match status" value="1"/>
</dbReference>
<evidence type="ECO:0000256" key="6">
    <source>
        <dbReference type="ARBA" id="ARBA00022960"/>
    </source>
</evidence>
<dbReference type="InterPro" id="IPR011812">
    <property type="entry name" value="Pep_trsgly"/>
</dbReference>
<comment type="caution">
    <text evidence="13">The sequence shown here is derived from an EMBL/GenBank/DDBJ whole genome shotgun (WGS) entry which is preliminary data.</text>
</comment>
<proteinExistence type="inferred from homology"/>
<comment type="function">
    <text evidence="11">Peptidoglycan polymerase that catalyzes glycan chain elongation from lipid-linked precursors.</text>
</comment>
<dbReference type="NCBIfam" id="TIGR02070">
    <property type="entry name" value="mono_pep_trsgly"/>
    <property type="match status" value="1"/>
</dbReference>
<evidence type="ECO:0000256" key="9">
    <source>
        <dbReference type="ARBA" id="ARBA00023136"/>
    </source>
</evidence>
<dbReference type="GO" id="GO:0008955">
    <property type="term" value="F:peptidoglycan glycosyltransferase activity"/>
    <property type="evidence" value="ECO:0007669"/>
    <property type="project" value="UniProtKB-UniRule"/>
</dbReference>
<evidence type="ECO:0000256" key="2">
    <source>
        <dbReference type="ARBA" id="ARBA00022519"/>
    </source>
</evidence>
<dbReference type="OrthoDB" id="9766909at2"/>
<dbReference type="GO" id="GO:0009252">
    <property type="term" value="P:peptidoglycan biosynthetic process"/>
    <property type="evidence" value="ECO:0007669"/>
    <property type="project" value="UniProtKB-UniRule"/>
</dbReference>
<keyword evidence="8 11" id="KW-1133">Transmembrane helix</keyword>
<dbReference type="SUPFAM" id="SSF53955">
    <property type="entry name" value="Lysozyme-like"/>
    <property type="match status" value="1"/>
</dbReference>
<sequence length="240" mass="28104">MSLKKPRRTSSKFSVKKIARLLFKAMLWFFGVTIFWVLLYKFINPPITFLMVERGFERKADGKEWKLERKWRDFDELSFNLKKAALAGEDSRFMTHYGFDLEAIGKAYEKNKQGKKIRGGSTISQQTAKNVFLWPRRSYVRKAFEAYFTILIELLWSKERILEVYLNVIETGDGIYGMEKACQKYYGKSAENLTKGEAALLIAVLPNPIRWTPAKPTAYIYHKQSLILRNMRNLKGLKFN</sequence>
<dbReference type="PANTHER" id="PTHR30400">
    <property type="entry name" value="MONOFUNCTIONAL BIOSYNTHETIC PEPTIDOGLYCAN TRANSGLYCOSYLASE"/>
    <property type="match status" value="1"/>
</dbReference>
<comment type="catalytic activity">
    <reaction evidence="11">
        <text>[GlcNAc-(1-&gt;4)-Mur2Ac(oyl-L-Ala-gamma-D-Glu-L-Lys-D-Ala-D-Ala)](n)-di-trans,octa-cis-undecaprenyl diphosphate + beta-D-GlcNAc-(1-&gt;4)-Mur2Ac(oyl-L-Ala-gamma-D-Glu-L-Lys-D-Ala-D-Ala)-di-trans,octa-cis-undecaprenyl diphosphate = [GlcNAc-(1-&gt;4)-Mur2Ac(oyl-L-Ala-gamma-D-Glu-L-Lys-D-Ala-D-Ala)](n+1)-di-trans,octa-cis-undecaprenyl diphosphate + di-trans,octa-cis-undecaprenyl diphosphate + H(+)</text>
        <dbReference type="Rhea" id="RHEA:23708"/>
        <dbReference type="Rhea" id="RHEA-COMP:9602"/>
        <dbReference type="Rhea" id="RHEA-COMP:9603"/>
        <dbReference type="ChEBI" id="CHEBI:15378"/>
        <dbReference type="ChEBI" id="CHEBI:58405"/>
        <dbReference type="ChEBI" id="CHEBI:60033"/>
        <dbReference type="ChEBI" id="CHEBI:78435"/>
        <dbReference type="EC" id="2.4.99.28"/>
    </reaction>
</comment>
<evidence type="ECO:0000313" key="14">
    <source>
        <dbReference type="Proteomes" id="UP000308181"/>
    </source>
</evidence>
<reference evidence="13 14" key="1">
    <citation type="submission" date="2019-04" db="EMBL/GenBank/DDBJ databases">
        <title>Pedobacter sp. AR-3-17 sp. nov., isolated from Arctic soil.</title>
        <authorList>
            <person name="Dahal R.H."/>
            <person name="Kim D.-U."/>
        </authorList>
    </citation>
    <scope>NUCLEOTIDE SEQUENCE [LARGE SCALE GENOMIC DNA]</scope>
    <source>
        <strain evidence="13 14">AR-3-17</strain>
    </source>
</reference>
<keyword evidence="3 11" id="KW-0328">Glycosyltransferase</keyword>
<comment type="subcellular location">
    <subcellularLocation>
        <location evidence="11">Cell membrane</location>
        <topology evidence="11">Single-pass membrane protein</topology>
    </subcellularLocation>
</comment>
<dbReference type="Proteomes" id="UP000308181">
    <property type="component" value="Unassembled WGS sequence"/>
</dbReference>
<dbReference type="HAMAP" id="MF_00766">
    <property type="entry name" value="PGT_MtgA"/>
    <property type="match status" value="1"/>
</dbReference>
<dbReference type="UniPathway" id="UPA00219"/>
<evidence type="ECO:0000256" key="1">
    <source>
        <dbReference type="ARBA" id="ARBA00022475"/>
    </source>
</evidence>
<keyword evidence="10 11" id="KW-0961">Cell wall biogenesis/degradation</keyword>
<evidence type="ECO:0000256" key="7">
    <source>
        <dbReference type="ARBA" id="ARBA00022984"/>
    </source>
</evidence>
<evidence type="ECO:0000256" key="4">
    <source>
        <dbReference type="ARBA" id="ARBA00022679"/>
    </source>
</evidence>
<dbReference type="EC" id="2.4.99.28" evidence="11"/>
<dbReference type="GO" id="GO:0071555">
    <property type="term" value="P:cell wall organization"/>
    <property type="evidence" value="ECO:0007669"/>
    <property type="project" value="UniProtKB-KW"/>
</dbReference>
<dbReference type="GO" id="GO:0008360">
    <property type="term" value="P:regulation of cell shape"/>
    <property type="evidence" value="ECO:0007669"/>
    <property type="project" value="UniProtKB-KW"/>
</dbReference>
<comment type="pathway">
    <text evidence="11">Cell wall biogenesis; peptidoglycan biosynthesis.</text>
</comment>
<name>A0A4U1BVE5_9SPHI</name>
<keyword evidence="9 11" id="KW-0472">Membrane</keyword>
<feature type="transmembrane region" description="Helical" evidence="11">
    <location>
        <begin position="21"/>
        <end position="43"/>
    </location>
</feature>
<evidence type="ECO:0000256" key="10">
    <source>
        <dbReference type="ARBA" id="ARBA00023316"/>
    </source>
</evidence>
<dbReference type="EMBL" id="SWBP01000004">
    <property type="protein sequence ID" value="TKB96755.1"/>
    <property type="molecule type" value="Genomic_DNA"/>
</dbReference>
<evidence type="ECO:0000313" key="13">
    <source>
        <dbReference type="EMBL" id="TKB96755.1"/>
    </source>
</evidence>
<evidence type="ECO:0000256" key="11">
    <source>
        <dbReference type="HAMAP-Rule" id="MF_00766"/>
    </source>
</evidence>
<dbReference type="InterPro" id="IPR036950">
    <property type="entry name" value="PBP_transglycosylase"/>
</dbReference>
<dbReference type="InterPro" id="IPR023346">
    <property type="entry name" value="Lysozyme-like_dom_sf"/>
</dbReference>
<dbReference type="Gene3D" id="1.10.3810.10">
    <property type="entry name" value="Biosynthetic peptidoglycan transglycosylase-like"/>
    <property type="match status" value="1"/>
</dbReference>
<feature type="domain" description="Glycosyl transferase family 51" evidence="12">
    <location>
        <begin position="67"/>
        <end position="231"/>
    </location>
</feature>
<dbReference type="PANTHER" id="PTHR30400:SF0">
    <property type="entry name" value="BIOSYNTHETIC PEPTIDOGLYCAN TRANSGLYCOSYLASE"/>
    <property type="match status" value="1"/>
</dbReference>
<dbReference type="GO" id="GO:0005886">
    <property type="term" value="C:plasma membrane"/>
    <property type="evidence" value="ECO:0007669"/>
    <property type="project" value="UniProtKB-SubCell"/>
</dbReference>
<keyword evidence="14" id="KW-1185">Reference proteome</keyword>
<dbReference type="AlphaFoldDB" id="A0A4U1BVE5"/>
<protein>
    <recommendedName>
        <fullName evidence="11">Biosynthetic peptidoglycan transglycosylase</fullName>
        <ecNumber evidence="11">2.4.99.28</ecNumber>
    </recommendedName>
    <alternativeName>
        <fullName evidence="11">Glycan polymerase</fullName>
    </alternativeName>
    <alternativeName>
        <fullName evidence="11">Peptidoglycan glycosyltransferase MtgA</fullName>
        <shortName evidence="11">PGT</shortName>
    </alternativeName>
</protein>
<evidence type="ECO:0000256" key="8">
    <source>
        <dbReference type="ARBA" id="ARBA00022989"/>
    </source>
</evidence>
<accession>A0A4U1BVE5</accession>
<organism evidence="13 14">
    <name type="scientific">Pedobacter cryophilus</name>
    <dbReference type="NCBI Taxonomy" id="2571271"/>
    <lineage>
        <taxon>Bacteria</taxon>
        <taxon>Pseudomonadati</taxon>
        <taxon>Bacteroidota</taxon>
        <taxon>Sphingobacteriia</taxon>
        <taxon>Sphingobacteriales</taxon>
        <taxon>Sphingobacteriaceae</taxon>
        <taxon>Pedobacter</taxon>
    </lineage>
</organism>
<evidence type="ECO:0000256" key="5">
    <source>
        <dbReference type="ARBA" id="ARBA00022692"/>
    </source>
</evidence>
<keyword evidence="1 11" id="KW-1003">Cell membrane</keyword>